<dbReference type="Proteomes" id="UP000185944">
    <property type="component" value="Unassembled WGS sequence"/>
</dbReference>
<dbReference type="VEuPathDB" id="MicrosporidiaDB:NEDG_02063"/>
<evidence type="ECO:0000256" key="6">
    <source>
        <dbReference type="ARBA" id="ARBA00023136"/>
    </source>
</evidence>
<keyword evidence="6" id="KW-0472">Membrane</keyword>
<keyword evidence="3" id="KW-0813">Transport</keyword>
<gene>
    <name evidence="9" type="ORF">NEDG_02063</name>
</gene>
<dbReference type="GO" id="GO:0019905">
    <property type="term" value="F:syntaxin binding"/>
    <property type="evidence" value="ECO:0007669"/>
    <property type="project" value="TreeGrafter"/>
</dbReference>
<reference evidence="9 10" key="1">
    <citation type="submission" date="2016-02" db="EMBL/GenBank/DDBJ databases">
        <title>Discovery of a natural microsporidian pathogen with a broad tissue tropism in Caenorhabditis elegans.</title>
        <authorList>
            <person name="Luallen R.J."/>
            <person name="Reinke A.W."/>
            <person name="Tong L."/>
            <person name="Botts M.R."/>
            <person name="Felix M.-A."/>
            <person name="Troemel E.R."/>
        </authorList>
    </citation>
    <scope>NUCLEOTIDE SEQUENCE [LARGE SCALE GENOMIC DNA]</scope>
    <source>
        <strain evidence="9 10">JUm2807</strain>
    </source>
</reference>
<proteinExistence type="inferred from homology"/>
<dbReference type="PANTHER" id="PTHR13768:SF2">
    <property type="entry name" value="GAMMA-SOLUBLE NSF ATTACHMENT PROTEIN"/>
    <property type="match status" value="1"/>
</dbReference>
<keyword evidence="5" id="KW-0653">Protein transport</keyword>
<dbReference type="GO" id="GO:0006886">
    <property type="term" value="P:intracellular protein transport"/>
    <property type="evidence" value="ECO:0007669"/>
    <property type="project" value="InterPro"/>
</dbReference>
<dbReference type="AlphaFoldDB" id="A0A177EMH0"/>
<dbReference type="GO" id="GO:0005483">
    <property type="term" value="F:soluble NSF attachment protein activity"/>
    <property type="evidence" value="ECO:0007669"/>
    <property type="project" value="TreeGrafter"/>
</dbReference>
<dbReference type="Gene3D" id="1.25.40.10">
    <property type="entry name" value="Tetratricopeptide repeat domain"/>
    <property type="match status" value="1"/>
</dbReference>
<keyword evidence="10" id="KW-1185">Reference proteome</keyword>
<protein>
    <recommendedName>
        <fullName evidence="7">Gamma-soluble NSF attachment protein</fullName>
    </recommendedName>
    <alternativeName>
        <fullName evidence="8">N-ethylmaleimide-sensitive factor attachment protein gamma</fullName>
    </alternativeName>
</protein>
<dbReference type="EMBL" id="LTDL01000006">
    <property type="protein sequence ID" value="OAG32312.1"/>
    <property type="molecule type" value="Genomic_DNA"/>
</dbReference>
<dbReference type="GO" id="GO:0005774">
    <property type="term" value="C:vacuolar membrane"/>
    <property type="evidence" value="ECO:0007669"/>
    <property type="project" value="TreeGrafter"/>
</dbReference>
<dbReference type="SUPFAM" id="SSF48452">
    <property type="entry name" value="TPR-like"/>
    <property type="match status" value="1"/>
</dbReference>
<evidence type="ECO:0000256" key="1">
    <source>
        <dbReference type="ARBA" id="ARBA00004170"/>
    </source>
</evidence>
<dbReference type="RefSeq" id="XP_067545754.1">
    <property type="nucleotide sequence ID" value="XM_067689481.1"/>
</dbReference>
<comment type="caution">
    <text evidence="9">The sequence shown here is derived from an EMBL/GenBank/DDBJ whole genome shotgun (WGS) entry which is preliminary data.</text>
</comment>
<evidence type="ECO:0000256" key="4">
    <source>
        <dbReference type="ARBA" id="ARBA00022892"/>
    </source>
</evidence>
<dbReference type="PANTHER" id="PTHR13768">
    <property type="entry name" value="SOLUBLE NSF ATTACHMENT PROTEIN SNAP"/>
    <property type="match status" value="1"/>
</dbReference>
<evidence type="ECO:0000313" key="10">
    <source>
        <dbReference type="Proteomes" id="UP000185944"/>
    </source>
</evidence>
<evidence type="ECO:0000256" key="2">
    <source>
        <dbReference type="ARBA" id="ARBA00010050"/>
    </source>
</evidence>
<evidence type="ECO:0000313" key="9">
    <source>
        <dbReference type="EMBL" id="OAG32312.1"/>
    </source>
</evidence>
<keyword evidence="4" id="KW-0931">ER-Golgi transport</keyword>
<evidence type="ECO:0000256" key="8">
    <source>
        <dbReference type="ARBA" id="ARBA00042485"/>
    </source>
</evidence>
<organism evidence="9 10">
    <name type="scientific">Nematocida displodere</name>
    <dbReference type="NCBI Taxonomy" id="1805483"/>
    <lineage>
        <taxon>Eukaryota</taxon>
        <taxon>Fungi</taxon>
        <taxon>Fungi incertae sedis</taxon>
        <taxon>Microsporidia</taxon>
        <taxon>Nematocida</taxon>
    </lineage>
</organism>
<dbReference type="GeneID" id="93648413"/>
<name>A0A177EMH0_9MICR</name>
<comment type="similarity">
    <text evidence="2">Belongs to the SNAP family.</text>
</comment>
<comment type="subcellular location">
    <subcellularLocation>
        <location evidence="1">Membrane</location>
        <topology evidence="1">Peripheral membrane protein</topology>
    </subcellularLocation>
</comment>
<dbReference type="OrthoDB" id="9984275at2759"/>
<dbReference type="GO" id="GO:0016192">
    <property type="term" value="P:vesicle-mediated transport"/>
    <property type="evidence" value="ECO:0007669"/>
    <property type="project" value="UniProtKB-KW"/>
</dbReference>
<dbReference type="InterPro" id="IPR000744">
    <property type="entry name" value="NSF_attach"/>
</dbReference>
<dbReference type="InterPro" id="IPR011990">
    <property type="entry name" value="TPR-like_helical_dom_sf"/>
</dbReference>
<evidence type="ECO:0000256" key="7">
    <source>
        <dbReference type="ARBA" id="ARBA00040047"/>
    </source>
</evidence>
<accession>A0A177EMH0</accession>
<evidence type="ECO:0000256" key="3">
    <source>
        <dbReference type="ARBA" id="ARBA00022448"/>
    </source>
</evidence>
<dbReference type="Pfam" id="PF14938">
    <property type="entry name" value="SNAP"/>
    <property type="match status" value="1"/>
</dbReference>
<sequence length="289" mass="33122">MTSRLSPEELERKADAYYKRMNNFILNWFSSIDLTQAADFYIQAAQAYCNTSNYCKSAELFYRAGEILLQENKEESMYEASSAFVKSAESFYIIDKEKSARAYAKSFEIASHRVGDFSMAAILAVKTAKIYREIKEEKEALSYLYKATELYGNAQMKVNRRNIISMCAELEMRQKNYEQAFHLYKDLILDDSNISQIIEKTTHQFSAILCGIILGKTKECTEILNDMEESKTETKIALHMISIKTGREADHEGLETEIAYLRRTSKIAPEIGLALQDVQMSIDPDNDIL</sequence>
<dbReference type="GO" id="GO:0031201">
    <property type="term" value="C:SNARE complex"/>
    <property type="evidence" value="ECO:0007669"/>
    <property type="project" value="TreeGrafter"/>
</dbReference>
<evidence type="ECO:0000256" key="5">
    <source>
        <dbReference type="ARBA" id="ARBA00022927"/>
    </source>
</evidence>